<comment type="subcellular location">
    <subcellularLocation>
        <location evidence="1">Cell membrane</location>
        <topology evidence="1">Multi-pass membrane protein</topology>
    </subcellularLocation>
</comment>
<evidence type="ECO:0000256" key="2">
    <source>
        <dbReference type="ARBA" id="ARBA00022475"/>
    </source>
</evidence>
<evidence type="ECO:0000256" key="4">
    <source>
        <dbReference type="ARBA" id="ARBA00022989"/>
    </source>
</evidence>
<dbReference type="InterPro" id="IPR012160">
    <property type="entry name" value="LtaS-like"/>
</dbReference>
<evidence type="ECO:0000256" key="6">
    <source>
        <dbReference type="PIRSR" id="PIRSR005091-1"/>
    </source>
</evidence>
<protein>
    <submittedName>
        <fullName evidence="11">Sulfatase</fullName>
    </submittedName>
</protein>
<proteinExistence type="predicted"/>
<evidence type="ECO:0000256" key="9">
    <source>
        <dbReference type="SAM" id="Phobius"/>
    </source>
</evidence>
<evidence type="ECO:0000313" key="11">
    <source>
        <dbReference type="EMBL" id="BBM87194.1"/>
    </source>
</evidence>
<evidence type="ECO:0000313" key="12">
    <source>
        <dbReference type="Proteomes" id="UP000326354"/>
    </source>
</evidence>
<dbReference type="Proteomes" id="UP000326354">
    <property type="component" value="Chromosome"/>
</dbReference>
<feature type="transmembrane region" description="Helical" evidence="9">
    <location>
        <begin position="178"/>
        <end position="197"/>
    </location>
</feature>
<dbReference type="PIRSF" id="PIRSF005091">
    <property type="entry name" value="Mmb_sulf_HI1246"/>
    <property type="match status" value="1"/>
</dbReference>
<dbReference type="OrthoDB" id="5901192at2"/>
<keyword evidence="4 9" id="KW-1133">Transmembrane helix</keyword>
<gene>
    <name evidence="11" type="ORF">UABAM_05597</name>
</gene>
<dbReference type="PANTHER" id="PTHR47371:SF3">
    <property type="entry name" value="PHOSPHOGLYCEROL TRANSFERASE I"/>
    <property type="match status" value="1"/>
</dbReference>
<dbReference type="Gene3D" id="3.40.720.10">
    <property type="entry name" value="Alkaline Phosphatase, subunit A"/>
    <property type="match status" value="1"/>
</dbReference>
<evidence type="ECO:0000256" key="7">
    <source>
        <dbReference type="PIRSR" id="PIRSR005091-2"/>
    </source>
</evidence>
<keyword evidence="3 9" id="KW-0812">Transmembrane</keyword>
<keyword evidence="7" id="KW-0479">Metal-binding</keyword>
<dbReference type="CDD" id="cd16015">
    <property type="entry name" value="LTA_synthase"/>
    <property type="match status" value="1"/>
</dbReference>
<sequence>MLFADFKKVFRMFLFLVAANVIFFTIMRVAFYIYNYENSSFYNTIYAYYVGFKFDLRLTLFLNLPLFLLSVVYNKLSPFDNKYARLFWLWYLVVVNFLVLIIFIIDFGFYDYLGNRLTAVVLRFFYNPEISWGMVTSSYPFAIILSIVFFFLGLFLFGYRYVLEFIHRDDSQMPMKKSIAIFLGTLLFSFAGIYAKFSRYPLFWSDAYFSSNSFVSNTALNPVLLFFESCLREDPDYDENELQKNYEVVSEYLGVKDKKDLNFTRSVTANTQNRYPNLVIVFMESLAFHFTSLSGNPLRPTPNFDALTKKSIYFERFYTPHRNTARSIFTTITGLPDIGMVRSTSRNPMLVKQHTILNDFHNYNKYYFVGGSANWGNIRGILANNIKDLQLYEEHMYESPNFDVWGISDLHLFEEFIKTIKRKSADKPFVAFIQTAGNHSPFRIPPDNRGFVKKDLPTDEVRRYCFRRVKEYNSLRFLDHSLGVFLQQIEDPFFDNTIFCFFGDHGKRVHTPEGVPHMHKSAHGLGLTQYRVPMVIYAPKIIKPFVYKEVASQVDILPTLASFTSVSYVNKGLGRNLFDNSFRDRYAFTLNYSAHEIGLMGKNFYFLASINGEKQRFYDITSPGPLKDIKNLHPEKFTKFKQHCFGLYQFSKYMRVKNNAMKQREKHE</sequence>
<evidence type="ECO:0000256" key="3">
    <source>
        <dbReference type="ARBA" id="ARBA00022692"/>
    </source>
</evidence>
<dbReference type="GO" id="GO:0046872">
    <property type="term" value="F:metal ion binding"/>
    <property type="evidence" value="ECO:0007669"/>
    <property type="project" value="UniProtKB-KW"/>
</dbReference>
<dbReference type="KEGG" id="uam:UABAM_05597"/>
<dbReference type="GO" id="GO:0005886">
    <property type="term" value="C:plasma membrane"/>
    <property type="evidence" value="ECO:0007669"/>
    <property type="project" value="UniProtKB-SubCell"/>
</dbReference>
<organism evidence="11 12">
    <name type="scientific">Uabimicrobium amorphum</name>
    <dbReference type="NCBI Taxonomy" id="2596890"/>
    <lineage>
        <taxon>Bacteria</taxon>
        <taxon>Pseudomonadati</taxon>
        <taxon>Planctomycetota</taxon>
        <taxon>Candidatus Uabimicrobiia</taxon>
        <taxon>Candidatus Uabimicrobiales</taxon>
        <taxon>Candidatus Uabimicrobiaceae</taxon>
        <taxon>Candidatus Uabimicrobium</taxon>
    </lineage>
</organism>
<keyword evidence="2" id="KW-1003">Cell membrane</keyword>
<feature type="transmembrane region" description="Helical" evidence="9">
    <location>
        <begin position="54"/>
        <end position="74"/>
    </location>
</feature>
<feature type="domain" description="Sulfatase N-terminal" evidence="10">
    <location>
        <begin position="276"/>
        <end position="563"/>
    </location>
</feature>
<feature type="binding site" evidence="8">
    <location>
        <position position="504"/>
    </location>
    <ligand>
        <name>Mn(2+)</name>
        <dbReference type="ChEBI" id="CHEBI:29035"/>
    </ligand>
</feature>
<evidence type="ECO:0000256" key="1">
    <source>
        <dbReference type="ARBA" id="ARBA00004651"/>
    </source>
</evidence>
<feature type="transmembrane region" description="Helical" evidence="9">
    <location>
        <begin position="12"/>
        <end position="34"/>
    </location>
</feature>
<feature type="transmembrane region" description="Helical" evidence="9">
    <location>
        <begin position="86"/>
        <end position="110"/>
    </location>
</feature>
<feature type="binding site" evidence="8">
    <location>
        <position position="284"/>
    </location>
    <ligand>
        <name>Mn(2+)</name>
        <dbReference type="ChEBI" id="CHEBI:29035"/>
    </ligand>
</feature>
<evidence type="ECO:0000256" key="5">
    <source>
        <dbReference type="ARBA" id="ARBA00023136"/>
    </source>
</evidence>
<dbReference type="EMBL" id="AP019860">
    <property type="protein sequence ID" value="BBM87194.1"/>
    <property type="molecule type" value="Genomic_DNA"/>
</dbReference>
<keyword evidence="12" id="KW-1185">Reference proteome</keyword>
<feature type="active site" evidence="6">
    <location>
        <position position="324"/>
    </location>
</feature>
<dbReference type="AlphaFoldDB" id="A0A5S9ISM8"/>
<dbReference type="PANTHER" id="PTHR47371">
    <property type="entry name" value="LIPOTEICHOIC ACID SYNTHASE"/>
    <property type="match status" value="1"/>
</dbReference>
<feature type="binding site" evidence="7">
    <location>
        <position position="439"/>
    </location>
    <ligand>
        <name>substrate</name>
    </ligand>
</feature>
<name>A0A5S9ISM8_UABAM</name>
<keyword evidence="5 9" id="KW-0472">Membrane</keyword>
<dbReference type="InterPro" id="IPR050448">
    <property type="entry name" value="OpgB/LTA_synthase_biosynth"/>
</dbReference>
<keyword evidence="7" id="KW-0464">Manganese</keyword>
<accession>A0A5S9ISM8</accession>
<dbReference type="SUPFAM" id="SSF53649">
    <property type="entry name" value="Alkaline phosphatase-like"/>
    <property type="match status" value="1"/>
</dbReference>
<evidence type="ECO:0000259" key="10">
    <source>
        <dbReference type="Pfam" id="PF00884"/>
    </source>
</evidence>
<feature type="binding site" evidence="8">
    <location>
        <position position="324"/>
    </location>
    <ligand>
        <name>Mn(2+)</name>
        <dbReference type="ChEBI" id="CHEBI:29035"/>
    </ligand>
</feature>
<dbReference type="InterPro" id="IPR017850">
    <property type="entry name" value="Alkaline_phosphatase_core_sf"/>
</dbReference>
<feature type="binding site" evidence="8">
    <location>
        <position position="505"/>
    </location>
    <ligand>
        <name>Mn(2+)</name>
        <dbReference type="ChEBI" id="CHEBI:29035"/>
    </ligand>
</feature>
<evidence type="ECO:0000256" key="8">
    <source>
        <dbReference type="PIRSR" id="PIRSR005091-3"/>
    </source>
</evidence>
<dbReference type="InterPro" id="IPR000917">
    <property type="entry name" value="Sulfatase_N"/>
</dbReference>
<dbReference type="Pfam" id="PF00884">
    <property type="entry name" value="Sulfatase"/>
    <property type="match status" value="1"/>
</dbReference>
<reference evidence="11 12" key="1">
    <citation type="submission" date="2019-08" db="EMBL/GenBank/DDBJ databases">
        <title>Complete genome sequence of Candidatus Uab amorphum.</title>
        <authorList>
            <person name="Shiratori T."/>
            <person name="Suzuki S."/>
            <person name="Kakizawa Y."/>
            <person name="Ishida K."/>
        </authorList>
    </citation>
    <scope>NUCLEOTIDE SEQUENCE [LARGE SCALE GENOMIC DNA]</scope>
    <source>
        <strain evidence="11 12">SRT547</strain>
    </source>
</reference>
<feature type="transmembrane region" description="Helical" evidence="9">
    <location>
        <begin position="130"/>
        <end position="157"/>
    </location>
</feature>